<sequence length="133" mass="14433">MWADEAALDAATRRLDEWESSIADRAARARALSARARALTGTARSPDRAVEVTVDATGLLVDLRLDEQTRQHPAAHTARQIVATTRAAHADLLRQLTEATTQTLGDDDPAGRAIIDGHRRRLDPGQGPPDGRR</sequence>
<dbReference type="AlphaFoldDB" id="A0A0D0W0H8"/>
<dbReference type="GeneID" id="301305306"/>
<feature type="region of interest" description="Disordered" evidence="1">
    <location>
        <begin position="99"/>
        <end position="133"/>
    </location>
</feature>
<comment type="caution">
    <text evidence="2">The sequence shown here is derived from an EMBL/GenBank/DDBJ whole genome shotgun (WGS) entry which is preliminary data.</text>
</comment>
<evidence type="ECO:0000313" key="3">
    <source>
        <dbReference type="Proteomes" id="UP000032254"/>
    </source>
</evidence>
<dbReference type="RefSeq" id="WP_043963225.1">
    <property type="nucleotide sequence ID" value="NZ_JBEZEN010000028.1"/>
</dbReference>
<dbReference type="InterPro" id="IPR004401">
    <property type="entry name" value="YbaB/EbfC"/>
</dbReference>
<dbReference type="Pfam" id="PF02575">
    <property type="entry name" value="YbaB_DNA_bd"/>
    <property type="match status" value="1"/>
</dbReference>
<dbReference type="Gene3D" id="3.30.1310.10">
    <property type="entry name" value="Nucleoid-associated protein YbaB-like domain"/>
    <property type="match status" value="1"/>
</dbReference>
<dbReference type="InterPro" id="IPR036894">
    <property type="entry name" value="YbaB-like_sf"/>
</dbReference>
<keyword evidence="3" id="KW-1185">Reference proteome</keyword>
<name>A0A0D0W0H8_9ACTN</name>
<dbReference type="OrthoDB" id="3695809at2"/>
<dbReference type="EMBL" id="JXSX01000001">
    <property type="protein sequence ID" value="KIR66333.1"/>
    <property type="molecule type" value="Genomic_DNA"/>
</dbReference>
<evidence type="ECO:0000313" key="2">
    <source>
        <dbReference type="EMBL" id="KIR66333.1"/>
    </source>
</evidence>
<dbReference type="Proteomes" id="UP000032254">
    <property type="component" value="Unassembled WGS sequence"/>
</dbReference>
<evidence type="ECO:0000256" key="1">
    <source>
        <dbReference type="SAM" id="MobiDB-lite"/>
    </source>
</evidence>
<accession>A0A0D0W0H8</accession>
<evidence type="ECO:0008006" key="4">
    <source>
        <dbReference type="Google" id="ProtNLM"/>
    </source>
</evidence>
<dbReference type="GO" id="GO:0003677">
    <property type="term" value="F:DNA binding"/>
    <property type="evidence" value="ECO:0007669"/>
    <property type="project" value="InterPro"/>
</dbReference>
<gene>
    <name evidence="2" type="ORF">TK50_14455</name>
</gene>
<protein>
    <recommendedName>
        <fullName evidence="4">YbaB/EbfC DNA-binding family protein</fullName>
    </recommendedName>
</protein>
<dbReference type="PATRIC" id="fig|47853.6.peg.3053"/>
<reference evidence="2 3" key="1">
    <citation type="submission" date="2015-01" db="EMBL/GenBank/DDBJ databases">
        <title>Sequencing and annotation of Micromonospora carbonacea strain JXNU-1 genome.</title>
        <authorList>
            <person name="Long Z."/>
            <person name="Huang Y."/>
            <person name="Jiang Y."/>
        </authorList>
    </citation>
    <scope>NUCLEOTIDE SEQUENCE [LARGE SCALE GENOMIC DNA]</scope>
    <source>
        <strain evidence="2 3">JXNU-1</strain>
    </source>
</reference>
<organism evidence="2 3">
    <name type="scientific">Micromonospora haikouensis</name>
    <dbReference type="NCBI Taxonomy" id="686309"/>
    <lineage>
        <taxon>Bacteria</taxon>
        <taxon>Bacillati</taxon>
        <taxon>Actinomycetota</taxon>
        <taxon>Actinomycetes</taxon>
        <taxon>Micromonosporales</taxon>
        <taxon>Micromonosporaceae</taxon>
        <taxon>Micromonospora</taxon>
    </lineage>
</organism>
<proteinExistence type="predicted"/>